<feature type="transmembrane region" description="Helical" evidence="2">
    <location>
        <begin position="280"/>
        <end position="304"/>
    </location>
</feature>
<feature type="compositionally biased region" description="Acidic residues" evidence="1">
    <location>
        <begin position="538"/>
        <end position="549"/>
    </location>
</feature>
<sequence length="851" mass="93690">MTPGEASNCLSQSTISTANNNFHRREDDMPRKRGMAVAPLPIPIEPRPVTPQLSRHERQPSQIVVGTMKVFGSSLGPLYNLWERLQVSHCGQYSVERMLALEEYGQRVSPIRVAAVCMFTPLSPLILVVLAAYLPLRPAAEGVGANYMFWIRHTIVVAFTVLSGVMQAKAWLPELPLTTNTLLWITICTAGMTSAISVFVAKLWIFPVPFMNMVQSPGMIIVGVQITRLILGGREALRDVPDVNFRVNRYFLLISAQVSLLTIYPAYQALFLAVPSSVQPYLMALLTFVNIAMKNVLAACGAHLEDRLPEVIVFTVDVFNALYSALCMRSTNSLKMVAIVVTLNTIDMMLALHGMNRRSRVALANRAIKQKRHRQQKLSAKALGTEPPFETYEDSLGTLFQATLQLLQLPGQLDPAELRQICLLSCAEHNVSEANKALLGALAARCVYNNDRRPTGLRSMAERKSRYSSTAMSGPDLSAEHFAVAVKRPSQFMQRLRAAARLIPEAGKRLSVQIGSRLSNSLGFRVDSRGLSQQKDTDGDEESDTDSFENETTPNELAGLASSPSRQESHQSGPCTPTSSGQIEPFSRRISGQAGSTRISGQVEPFSRRGSGQGGSARRISTQIGAWSSRRTSAQVGSGSSRRVSAQIDLLAESSVPDAASQQRLANQHLGSSRRLTEFTAVSTKLATSLKLRPLLLPDNPVINDVLKETRKQNTVAVNQTLQLLFNNEYLGLIAYTQAITPMIYMAYLMIMQEMSNRVFYLSEHDLDHPESLSKRFTVVAAFVGLQTGILIGLHLFVATRFGVSTLYQVAFVLETHARLIQGKIVTWLLFAVGFMIEHYGKLLVGFHPGS</sequence>
<evidence type="ECO:0000256" key="1">
    <source>
        <dbReference type="SAM" id="MobiDB-lite"/>
    </source>
</evidence>
<keyword evidence="2" id="KW-0472">Membrane</keyword>
<keyword evidence="2" id="KW-0812">Transmembrane</keyword>
<accession>A0A9W6TZI3</accession>
<dbReference type="EMBL" id="BSXW01000477">
    <property type="protein sequence ID" value="GMF23482.1"/>
    <property type="molecule type" value="Genomic_DNA"/>
</dbReference>
<dbReference type="AlphaFoldDB" id="A0A9W6TZI3"/>
<evidence type="ECO:0000256" key="2">
    <source>
        <dbReference type="SAM" id="Phobius"/>
    </source>
</evidence>
<feature type="compositionally biased region" description="Polar residues" evidence="1">
    <location>
        <begin position="562"/>
        <end position="582"/>
    </location>
</feature>
<gene>
    <name evidence="3" type="ORF">Plil01_000948700</name>
</gene>
<protein>
    <submittedName>
        <fullName evidence="3">Unnamed protein product</fullName>
    </submittedName>
</protein>
<reference evidence="3" key="1">
    <citation type="submission" date="2023-04" db="EMBL/GenBank/DDBJ databases">
        <title>Phytophthora lilii NBRC 32176.</title>
        <authorList>
            <person name="Ichikawa N."/>
            <person name="Sato H."/>
            <person name="Tonouchi N."/>
        </authorList>
    </citation>
    <scope>NUCLEOTIDE SEQUENCE</scope>
    <source>
        <strain evidence="3">NBRC 32176</strain>
    </source>
</reference>
<feature type="transmembrane region" description="Helical" evidence="2">
    <location>
        <begin position="730"/>
        <end position="751"/>
    </location>
</feature>
<dbReference type="Proteomes" id="UP001165083">
    <property type="component" value="Unassembled WGS sequence"/>
</dbReference>
<proteinExistence type="predicted"/>
<keyword evidence="4" id="KW-1185">Reference proteome</keyword>
<evidence type="ECO:0000313" key="4">
    <source>
        <dbReference type="Proteomes" id="UP001165083"/>
    </source>
</evidence>
<feature type="transmembrane region" description="Helical" evidence="2">
    <location>
        <begin position="251"/>
        <end position="274"/>
    </location>
</feature>
<feature type="region of interest" description="Disordered" evidence="1">
    <location>
        <begin position="529"/>
        <end position="640"/>
    </location>
</feature>
<feature type="transmembrane region" description="Helical" evidence="2">
    <location>
        <begin position="182"/>
        <end position="206"/>
    </location>
</feature>
<evidence type="ECO:0000313" key="3">
    <source>
        <dbReference type="EMBL" id="GMF23482.1"/>
    </source>
</evidence>
<name>A0A9W6TZI3_9STRA</name>
<dbReference type="OrthoDB" id="114866at2759"/>
<comment type="caution">
    <text evidence="3">The sequence shown here is derived from an EMBL/GenBank/DDBJ whole genome shotgun (WGS) entry which is preliminary data.</text>
</comment>
<keyword evidence="2" id="KW-1133">Transmembrane helix</keyword>
<feature type="transmembrane region" description="Helical" evidence="2">
    <location>
        <begin position="820"/>
        <end position="837"/>
    </location>
</feature>
<organism evidence="3 4">
    <name type="scientific">Phytophthora lilii</name>
    <dbReference type="NCBI Taxonomy" id="2077276"/>
    <lineage>
        <taxon>Eukaryota</taxon>
        <taxon>Sar</taxon>
        <taxon>Stramenopiles</taxon>
        <taxon>Oomycota</taxon>
        <taxon>Peronosporomycetes</taxon>
        <taxon>Peronosporales</taxon>
        <taxon>Peronosporaceae</taxon>
        <taxon>Phytophthora</taxon>
    </lineage>
</organism>
<feature type="compositionally biased region" description="Polar residues" evidence="1">
    <location>
        <begin position="622"/>
        <end position="640"/>
    </location>
</feature>
<feature type="transmembrane region" description="Helical" evidence="2">
    <location>
        <begin position="113"/>
        <end position="135"/>
    </location>
</feature>
<feature type="region of interest" description="Disordered" evidence="1">
    <location>
        <begin position="1"/>
        <end position="30"/>
    </location>
</feature>
<feature type="transmembrane region" description="Helical" evidence="2">
    <location>
        <begin position="777"/>
        <end position="799"/>
    </location>
</feature>
<feature type="compositionally biased region" description="Polar residues" evidence="1">
    <location>
        <begin position="8"/>
        <end position="21"/>
    </location>
</feature>
<feature type="transmembrane region" description="Helical" evidence="2">
    <location>
        <begin position="147"/>
        <end position="170"/>
    </location>
</feature>